<dbReference type="Gene3D" id="1.25.40.10">
    <property type="entry name" value="Tetratricopeptide repeat domain"/>
    <property type="match status" value="1"/>
</dbReference>
<protein>
    <recommendedName>
        <fullName evidence="4">Tetratricopeptide repeat protein</fullName>
    </recommendedName>
</protein>
<evidence type="ECO:0008006" key="4">
    <source>
        <dbReference type="Google" id="ProtNLM"/>
    </source>
</evidence>
<sequence>MNMKDDYPGDEVFDRIEELCDRGDAYMDEGKYRPALKRFWKAFDLLPAPKTQYPAGTWLLVCIGDINFQVQNYKGGVENLNKAKAFPEGAGNPFLHFRLAQCYFELDEKEAARTEFEQAFKVDGAAIFDDEDPKYWAFFQQKQ</sequence>
<dbReference type="SUPFAM" id="SSF48452">
    <property type="entry name" value="TPR-like"/>
    <property type="match status" value="1"/>
</dbReference>
<feature type="repeat" description="TPR" evidence="1">
    <location>
        <begin position="16"/>
        <end position="49"/>
    </location>
</feature>
<dbReference type="KEGG" id="aup:AsAng_0039380"/>
<evidence type="ECO:0000256" key="1">
    <source>
        <dbReference type="PROSITE-ProRule" id="PRU00339"/>
    </source>
</evidence>
<keyword evidence="3" id="KW-1185">Reference proteome</keyword>
<organism evidence="2 3">
    <name type="scientific">Aureispira anguillae</name>
    <dbReference type="NCBI Taxonomy" id="2864201"/>
    <lineage>
        <taxon>Bacteria</taxon>
        <taxon>Pseudomonadati</taxon>
        <taxon>Bacteroidota</taxon>
        <taxon>Saprospiria</taxon>
        <taxon>Saprospirales</taxon>
        <taxon>Saprospiraceae</taxon>
        <taxon>Aureispira</taxon>
    </lineage>
</organism>
<name>A0A916DTG0_9BACT</name>
<gene>
    <name evidence="2" type="ORF">AsAng_0039380</name>
</gene>
<dbReference type="InterPro" id="IPR019734">
    <property type="entry name" value="TPR_rpt"/>
</dbReference>
<accession>A0A916DTG0</accession>
<dbReference type="SMART" id="SM00028">
    <property type="entry name" value="TPR"/>
    <property type="match status" value="2"/>
</dbReference>
<dbReference type="Pfam" id="PF13181">
    <property type="entry name" value="TPR_8"/>
    <property type="match status" value="1"/>
</dbReference>
<dbReference type="EMBL" id="AP026867">
    <property type="protein sequence ID" value="BDS13209.1"/>
    <property type="molecule type" value="Genomic_DNA"/>
</dbReference>
<dbReference type="RefSeq" id="WP_264788501.1">
    <property type="nucleotide sequence ID" value="NZ_AP026867.1"/>
</dbReference>
<keyword evidence="1" id="KW-0802">TPR repeat</keyword>
<dbReference type="Proteomes" id="UP001060919">
    <property type="component" value="Chromosome"/>
</dbReference>
<dbReference type="AlphaFoldDB" id="A0A916DTG0"/>
<evidence type="ECO:0000313" key="2">
    <source>
        <dbReference type="EMBL" id="BDS13209.1"/>
    </source>
</evidence>
<dbReference type="PROSITE" id="PS50005">
    <property type="entry name" value="TPR"/>
    <property type="match status" value="1"/>
</dbReference>
<proteinExistence type="predicted"/>
<dbReference type="InterPro" id="IPR011990">
    <property type="entry name" value="TPR-like_helical_dom_sf"/>
</dbReference>
<reference evidence="2" key="1">
    <citation type="submission" date="2022-09" db="EMBL/GenBank/DDBJ databases">
        <title>Aureispira anguillicida sp. nov., isolated from Leptocephalus of Japanese eel Anguilla japonica.</title>
        <authorList>
            <person name="Yuasa K."/>
            <person name="Mekata T."/>
            <person name="Ikunari K."/>
        </authorList>
    </citation>
    <scope>NUCLEOTIDE SEQUENCE</scope>
    <source>
        <strain evidence="2">EL160426</strain>
    </source>
</reference>
<evidence type="ECO:0000313" key="3">
    <source>
        <dbReference type="Proteomes" id="UP001060919"/>
    </source>
</evidence>